<sequence>MALSWAILGKQELGISNGCSYRHIPVAATVEAEQYGTMGLRGPSIGTFKTLRWKLMPLTNWEEISKPKFPWIISMLILVILDVSVIPHLGFLNWSKLSGGNGYTFSRYNNVINK</sequence>
<keyword evidence="1" id="KW-0472">Membrane</keyword>
<feature type="transmembrane region" description="Helical" evidence="1">
    <location>
        <begin position="69"/>
        <end position="92"/>
    </location>
</feature>
<proteinExistence type="predicted"/>
<comment type="caution">
    <text evidence="2">The sequence shown here is derived from an EMBL/GenBank/DDBJ whole genome shotgun (WGS) entry which is preliminary data.</text>
</comment>
<evidence type="ECO:0000256" key="1">
    <source>
        <dbReference type="SAM" id="Phobius"/>
    </source>
</evidence>
<keyword evidence="1" id="KW-0812">Transmembrane</keyword>
<name>A0ABR2SE39_9ROSI</name>
<evidence type="ECO:0000313" key="3">
    <source>
        <dbReference type="Proteomes" id="UP001396334"/>
    </source>
</evidence>
<dbReference type="EMBL" id="JBBPBN010000015">
    <property type="protein sequence ID" value="KAK9023209.1"/>
    <property type="molecule type" value="Genomic_DNA"/>
</dbReference>
<evidence type="ECO:0000313" key="2">
    <source>
        <dbReference type="EMBL" id="KAK9023209.1"/>
    </source>
</evidence>
<reference evidence="2 3" key="1">
    <citation type="journal article" date="2024" name="G3 (Bethesda)">
        <title>Genome assembly of Hibiscus sabdariffa L. provides insights into metabolisms of medicinal natural products.</title>
        <authorList>
            <person name="Kim T."/>
        </authorList>
    </citation>
    <scope>NUCLEOTIDE SEQUENCE [LARGE SCALE GENOMIC DNA]</scope>
    <source>
        <strain evidence="2">TK-2024</strain>
        <tissue evidence="2">Old leaves</tissue>
    </source>
</reference>
<gene>
    <name evidence="2" type="ORF">V6N11_003435</name>
</gene>
<protein>
    <submittedName>
        <fullName evidence="2">Uncharacterized protein</fullName>
    </submittedName>
</protein>
<keyword evidence="1" id="KW-1133">Transmembrane helix</keyword>
<keyword evidence="3" id="KW-1185">Reference proteome</keyword>
<accession>A0ABR2SE39</accession>
<dbReference type="Proteomes" id="UP001396334">
    <property type="component" value="Unassembled WGS sequence"/>
</dbReference>
<organism evidence="2 3">
    <name type="scientific">Hibiscus sabdariffa</name>
    <name type="common">roselle</name>
    <dbReference type="NCBI Taxonomy" id="183260"/>
    <lineage>
        <taxon>Eukaryota</taxon>
        <taxon>Viridiplantae</taxon>
        <taxon>Streptophyta</taxon>
        <taxon>Embryophyta</taxon>
        <taxon>Tracheophyta</taxon>
        <taxon>Spermatophyta</taxon>
        <taxon>Magnoliopsida</taxon>
        <taxon>eudicotyledons</taxon>
        <taxon>Gunneridae</taxon>
        <taxon>Pentapetalae</taxon>
        <taxon>rosids</taxon>
        <taxon>malvids</taxon>
        <taxon>Malvales</taxon>
        <taxon>Malvaceae</taxon>
        <taxon>Malvoideae</taxon>
        <taxon>Hibiscus</taxon>
    </lineage>
</organism>